<dbReference type="CDD" id="cd02801">
    <property type="entry name" value="DUS_like_FMN"/>
    <property type="match status" value="1"/>
</dbReference>
<keyword evidence="4" id="KW-1185">Reference proteome</keyword>
<dbReference type="InterPro" id="IPR013785">
    <property type="entry name" value="Aldolase_TIM"/>
</dbReference>
<dbReference type="EMBL" id="CP000482">
    <property type="protein sequence ID" value="ABL00510.1"/>
    <property type="molecule type" value="Genomic_DNA"/>
</dbReference>
<organism evidence="3 4">
    <name type="scientific">Pelobacter propionicus (strain DSM 2379 / NBRC 103807 / OttBd1)</name>
    <dbReference type="NCBI Taxonomy" id="338966"/>
    <lineage>
        <taxon>Bacteria</taxon>
        <taxon>Pseudomonadati</taxon>
        <taxon>Thermodesulfobacteriota</taxon>
        <taxon>Desulfuromonadia</taxon>
        <taxon>Desulfuromonadales</taxon>
        <taxon>Desulfuromonadaceae</taxon>
        <taxon>Pelobacter</taxon>
    </lineage>
</organism>
<feature type="compositionally biased region" description="Pro residues" evidence="1">
    <location>
        <begin position="12"/>
        <end position="25"/>
    </location>
</feature>
<name>A1AT39_PELPD</name>
<dbReference type="HOGENOM" id="CLU_013299_6_0_7"/>
<dbReference type="InterPro" id="IPR035587">
    <property type="entry name" value="DUS-like_FMN-bd"/>
</dbReference>
<dbReference type="GO" id="GO:0017150">
    <property type="term" value="F:tRNA dihydrouridine synthase activity"/>
    <property type="evidence" value="ECO:0007669"/>
    <property type="project" value="TreeGrafter"/>
</dbReference>
<evidence type="ECO:0000256" key="1">
    <source>
        <dbReference type="SAM" id="MobiDB-lite"/>
    </source>
</evidence>
<dbReference type="AlphaFoldDB" id="A1AT39"/>
<dbReference type="GO" id="GO:0003723">
    <property type="term" value="F:RNA binding"/>
    <property type="evidence" value="ECO:0007669"/>
    <property type="project" value="TreeGrafter"/>
</dbReference>
<evidence type="ECO:0000313" key="3">
    <source>
        <dbReference type="EMBL" id="ABL00510.1"/>
    </source>
</evidence>
<feature type="domain" description="DUS-like FMN-binding" evidence="2">
    <location>
        <begin position="37"/>
        <end position="294"/>
    </location>
</feature>
<dbReference type="Proteomes" id="UP000006732">
    <property type="component" value="Chromosome"/>
</dbReference>
<dbReference type="PANTHER" id="PTHR45846:SF1">
    <property type="entry name" value="TRNA-DIHYDROURIDINE(47) SYNTHASE [NAD(P)(+)]-LIKE"/>
    <property type="match status" value="1"/>
</dbReference>
<dbReference type="STRING" id="338966.Ppro_2912"/>
<protein>
    <submittedName>
        <fullName evidence="3">tRNA-U20a,U20b-dihydrouridine synthase</fullName>
    </submittedName>
</protein>
<reference evidence="3 4" key="1">
    <citation type="submission" date="2006-10" db="EMBL/GenBank/DDBJ databases">
        <title>Complete sequence of chromosome of Pelobacter propionicus DSM 2379.</title>
        <authorList>
            <consortium name="US DOE Joint Genome Institute"/>
            <person name="Copeland A."/>
            <person name="Lucas S."/>
            <person name="Lapidus A."/>
            <person name="Barry K."/>
            <person name="Detter J.C."/>
            <person name="Glavina del Rio T."/>
            <person name="Hammon N."/>
            <person name="Israni S."/>
            <person name="Dalin E."/>
            <person name="Tice H."/>
            <person name="Pitluck S."/>
            <person name="Saunders E."/>
            <person name="Brettin T."/>
            <person name="Bruce D."/>
            <person name="Han C."/>
            <person name="Tapia R."/>
            <person name="Schmutz J."/>
            <person name="Larimer F."/>
            <person name="Land M."/>
            <person name="Hauser L."/>
            <person name="Kyrpides N."/>
            <person name="Kim E."/>
            <person name="Lovley D."/>
            <person name="Richardson P."/>
        </authorList>
    </citation>
    <scope>NUCLEOTIDE SEQUENCE [LARGE SCALE GENOMIC DNA]</scope>
    <source>
        <strain evidence="4">DSM 2379 / NBRC 103807 / OttBd1</strain>
    </source>
</reference>
<proteinExistence type="predicted"/>
<accession>A1AT39</accession>
<evidence type="ECO:0000259" key="2">
    <source>
        <dbReference type="Pfam" id="PF01207"/>
    </source>
</evidence>
<dbReference type="Gene3D" id="3.20.20.70">
    <property type="entry name" value="Aldolase class I"/>
    <property type="match status" value="1"/>
</dbReference>
<dbReference type="RefSeq" id="WP_011736745.1">
    <property type="nucleotide sequence ID" value="NC_008609.1"/>
</dbReference>
<dbReference type="SUPFAM" id="SSF51395">
    <property type="entry name" value="FMN-linked oxidoreductases"/>
    <property type="match status" value="1"/>
</dbReference>
<gene>
    <name evidence="3" type="ordered locus">Ppro_2912</name>
</gene>
<dbReference type="Pfam" id="PF01207">
    <property type="entry name" value="Dus"/>
    <property type="match status" value="1"/>
</dbReference>
<sequence>MTPSPTTDRDNPTPPRLLPGPAHPPTLPWRQGQTPLMLAPMQGVTNSALRSLFIDWVRPDVVFTEFMRVNPAAAQRRLSAADLAEAGSAGDDVPLVVQLIGHGREALVSGSQAAQDAGAAHINLNMGCPYGRMTSGQTGGGMLRSPQELSSIIPALRKTIRGTFSIKLRSGYDNPRQIFDLLPLFEASGVDFLVLHPRTVLQKYAGFADHGITAEAVQRSTLPIIANGDIRSVATGRHVLRETGAAGLMLGRGAISDPLLFQRLRNCAPPDPQPQERAAMLSRYLDELLTRYQTLFCGEAQILGKIKEIVSTIHEPAFEKGFHRLKKARRIEAFRELLAELA</sequence>
<evidence type="ECO:0000313" key="4">
    <source>
        <dbReference type="Proteomes" id="UP000006732"/>
    </source>
</evidence>
<feature type="region of interest" description="Disordered" evidence="1">
    <location>
        <begin position="1"/>
        <end position="25"/>
    </location>
</feature>
<dbReference type="eggNOG" id="COG0042">
    <property type="taxonomic scope" value="Bacteria"/>
</dbReference>
<dbReference type="PANTHER" id="PTHR45846">
    <property type="entry name" value="TRNA-DIHYDROURIDINE(47) SYNTHASE [NAD(P)(+)]-LIKE"/>
    <property type="match status" value="1"/>
</dbReference>
<dbReference type="KEGG" id="ppd:Ppro_2912"/>